<proteinExistence type="predicted"/>
<dbReference type="OrthoDB" id="1778356at2"/>
<keyword evidence="1" id="KW-0812">Transmembrane</keyword>
<comment type="caution">
    <text evidence="3">The sequence shown here is derived from an EMBL/GenBank/DDBJ whole genome shotgun (WGS) entry which is preliminary data.</text>
</comment>
<dbReference type="Gene3D" id="3.30.950.30">
    <property type="entry name" value="Schlafen, AAA domain"/>
    <property type="match status" value="1"/>
</dbReference>
<feature type="domain" description="Schlafen AlbA-2" evidence="2">
    <location>
        <begin position="24"/>
        <end position="131"/>
    </location>
</feature>
<dbReference type="Pfam" id="PF04326">
    <property type="entry name" value="SLFN_AlbA_2"/>
    <property type="match status" value="1"/>
</dbReference>
<gene>
    <name evidence="3" type="ORF">CA85_23380</name>
</gene>
<reference evidence="3 4" key="1">
    <citation type="submission" date="2019-02" db="EMBL/GenBank/DDBJ databases">
        <title>Deep-cultivation of Planctomycetes and their phenomic and genomic characterization uncovers novel biology.</title>
        <authorList>
            <person name="Wiegand S."/>
            <person name="Jogler M."/>
            <person name="Boedeker C."/>
            <person name="Pinto D."/>
            <person name="Vollmers J."/>
            <person name="Rivas-Marin E."/>
            <person name="Kohn T."/>
            <person name="Peeters S.H."/>
            <person name="Heuer A."/>
            <person name="Rast P."/>
            <person name="Oberbeckmann S."/>
            <person name="Bunk B."/>
            <person name="Jeske O."/>
            <person name="Meyerdierks A."/>
            <person name="Storesund J.E."/>
            <person name="Kallscheuer N."/>
            <person name="Luecker S."/>
            <person name="Lage O.M."/>
            <person name="Pohl T."/>
            <person name="Merkel B.J."/>
            <person name="Hornburger P."/>
            <person name="Mueller R.-W."/>
            <person name="Bruemmer F."/>
            <person name="Labrenz M."/>
            <person name="Spormann A.M."/>
            <person name="Op Den Camp H."/>
            <person name="Overmann J."/>
            <person name="Amann R."/>
            <person name="Jetten M.S.M."/>
            <person name="Mascher T."/>
            <person name="Medema M.H."/>
            <person name="Devos D.P."/>
            <person name="Kaster A.-K."/>
            <person name="Ovreas L."/>
            <person name="Rohde M."/>
            <person name="Galperin M.Y."/>
            <person name="Jogler C."/>
        </authorList>
    </citation>
    <scope>NUCLEOTIDE SEQUENCE [LARGE SCALE GENOMIC DNA]</scope>
    <source>
        <strain evidence="3 4">CA85</strain>
    </source>
</reference>
<keyword evidence="1" id="KW-1133">Transmembrane helix</keyword>
<accession>A0A5C5XVY2</accession>
<dbReference type="InterPro" id="IPR038461">
    <property type="entry name" value="Schlafen_AlbA_2_dom_sf"/>
</dbReference>
<organism evidence="3 4">
    <name type="scientific">Allorhodopirellula solitaria</name>
    <dbReference type="NCBI Taxonomy" id="2527987"/>
    <lineage>
        <taxon>Bacteria</taxon>
        <taxon>Pseudomonadati</taxon>
        <taxon>Planctomycetota</taxon>
        <taxon>Planctomycetia</taxon>
        <taxon>Pirellulales</taxon>
        <taxon>Pirellulaceae</taxon>
        <taxon>Allorhodopirellula</taxon>
    </lineage>
</organism>
<protein>
    <submittedName>
        <fullName evidence="3">Divergent AAA domain protein</fullName>
    </submittedName>
</protein>
<keyword evidence="4" id="KW-1185">Reference proteome</keyword>
<sequence length="210" mass="22476">MTQLADLPSAPDEAFVRDCIARGEDLHTEFKSNVPSFFALGQIISAFANADGGVVLLGIREPDQIVGVDWATLSRVFDRAMSSLSGGPNIYLHRVSTSDGDVGVVVVRPSTQAVVSAGGAFIREADRMRPLTADELRTKLGDIQGTAEADIGNSIAELTQVVQDMSDQLAQSRSFRAQLPGYMIGFLLGIIASVIASVIFASNLIFRIFE</sequence>
<evidence type="ECO:0000256" key="1">
    <source>
        <dbReference type="SAM" id="Phobius"/>
    </source>
</evidence>
<dbReference type="EMBL" id="SJPK01000004">
    <property type="protein sequence ID" value="TWT67487.1"/>
    <property type="molecule type" value="Genomic_DNA"/>
</dbReference>
<name>A0A5C5XVY2_9BACT</name>
<evidence type="ECO:0000313" key="3">
    <source>
        <dbReference type="EMBL" id="TWT67487.1"/>
    </source>
</evidence>
<dbReference type="AlphaFoldDB" id="A0A5C5XVY2"/>
<keyword evidence="1" id="KW-0472">Membrane</keyword>
<evidence type="ECO:0000259" key="2">
    <source>
        <dbReference type="Pfam" id="PF04326"/>
    </source>
</evidence>
<dbReference type="Proteomes" id="UP000318053">
    <property type="component" value="Unassembled WGS sequence"/>
</dbReference>
<dbReference type="InterPro" id="IPR007421">
    <property type="entry name" value="Schlafen_AlbA_2_dom"/>
</dbReference>
<evidence type="ECO:0000313" key="4">
    <source>
        <dbReference type="Proteomes" id="UP000318053"/>
    </source>
</evidence>
<feature type="transmembrane region" description="Helical" evidence="1">
    <location>
        <begin position="182"/>
        <end position="206"/>
    </location>
</feature>